<dbReference type="InterPro" id="IPR036322">
    <property type="entry name" value="WD40_repeat_dom_sf"/>
</dbReference>
<dbReference type="OrthoDB" id="6262491at2759"/>
<feature type="repeat" description="WD" evidence="1">
    <location>
        <begin position="269"/>
        <end position="311"/>
    </location>
</feature>
<dbReference type="EMBL" id="CAJNOC010001298">
    <property type="protein sequence ID" value="CAF0852544.1"/>
    <property type="molecule type" value="Genomic_DNA"/>
</dbReference>
<dbReference type="InterPro" id="IPR001680">
    <property type="entry name" value="WD40_rpt"/>
</dbReference>
<name>A0A813WHY1_9BILA</name>
<organism evidence="3 4">
    <name type="scientific">Brachionus calyciflorus</name>
    <dbReference type="NCBI Taxonomy" id="104777"/>
    <lineage>
        <taxon>Eukaryota</taxon>
        <taxon>Metazoa</taxon>
        <taxon>Spiralia</taxon>
        <taxon>Gnathifera</taxon>
        <taxon>Rotifera</taxon>
        <taxon>Eurotatoria</taxon>
        <taxon>Monogononta</taxon>
        <taxon>Pseudotrocha</taxon>
        <taxon>Ploima</taxon>
        <taxon>Brachionidae</taxon>
        <taxon>Brachionus</taxon>
    </lineage>
</organism>
<comment type="caution">
    <text evidence="3">The sequence shown here is derived from an EMBL/GenBank/DDBJ whole genome shotgun (WGS) entry which is preliminary data.</text>
</comment>
<dbReference type="PANTHER" id="PTHR45532">
    <property type="entry name" value="WD REPEAT-CONTAINING PROTEIN 97"/>
    <property type="match status" value="1"/>
</dbReference>
<protein>
    <submittedName>
        <fullName evidence="3">Uncharacterized protein</fullName>
    </submittedName>
</protein>
<sequence length="1544" mass="179474">MVNVNNELSPLDKERNNPILHEIIQDKIYSVSNEFVFKDSINLSIQNDHLLALTYNHSQKLFALVDYNGITSWRWKNLTLKTKREIYYDCNELQNIIDFIYSSVHNCYFALRTDNSLALFNSNFQEVNKLTSKSGTILCMIYNPINDELITSTIEGFKIYKLEKDEKDRWKGLMQMGNYSIVLKQHFSFTDDWIKKLEIDILNCHLYCCSSNDLYVLDFNWNLMRHFKQIHDLPITCVVYSPPSKLFITGSMDNNIKLWSQSGDLIETLKGHSKSVTKLILSPHNQNNFLSASLDGTIKMWSLDINQVIYEINFDNREIFWIGLTEGDYLYAATQYDLSVWSINNFMDFWAFSQDNVLKLTLDQTPNKKAQIITLGEEKTIRIFSRSKAYQITSTLPLPTNDLHTRIESIAYCRTLNSLYIFINNEIWIFYTKTYPCAKVAVWDANELQKPKLDSEEILIEANAELLRRKTNYLIIQNLMRMHRAIEIGLGNTRQNECSKCRTIGVLEASTVIFWNIEGPCTPITQNFLLIGLENGTVLFCDPLIKDKKYFTLNCSKDPVIEIKHDKISNYLITRIELANMYHIQYWNLPDLEFKHEIYCAKSMTSYARLDDVVLVGFEDGTVELLNIRPNLSKDSFNKPLNDQELEKVLRKSDKYEHRQKVEVIDVCHSLKLFLSCSFDGLIKIWSSNKKLIADIFLDNTLSSCCFLNSNGDLLISWQKHLFKITLNRIIHELKKNFNQEDLENSLNEDSDVLDEPALRDDTDQTLKIDLNNYLNPFNLKLNKEGVFVFDQIKLNKKKRKTEKMINRIDEYSESYYYMDPSNKPTQRSISHSLLSTPRENPLNNLEKVDLTLNTRFNQAQIHEYLVEILTAYKESERKNSFPKYWDTFPKFGKSPTGTPDRTPPEVTPRSEREKKEKTKTLLVSEAKKPTDTNDKEIYEIQTKSTRINKNVKQTEEEKEKELNRKLAELMPHYESSKLKDIKINTKELINLSTGAQSRSALPTKTSTKKPAQTIQVEIPVRKITKRKTTGPRRILKKVESESSESDLEIKTNNKIAKPTNRKIVNQTFIKPKTKPLIDHSKTVKSSDTVLKVEDQSILSKQNNDAQDIFNSILEKQSHISPLNEESVNSTIQDLLDLDQTEIELKDIQPSANTTQTHFNPKVKSLPEDKNLLLERTKNLFEYLYIRPVLPKRLTSASYVLNINDTKNEFKKPDIKFYDTFIEDIDLQENLSKNSDLNKNEFFLKWIENYEARRNKLRDRMNKARLNHDKILSDNMKKWSESIQRKSAISKANNITSKSTYNFSDQNSQNQSKLECKSELNVSKIRPKSVTFNKNSTVRSIVHVQPTYLVSQLEMEEIIKEANERLGDKMSAVSFKEPVDIETDSDYETLTGYGSNLVKDNSTLKRGVSSASSQRVKFSDIQAPRTDHRLSKLSSHNKSVKSSLIETIDSDYELISDKEDIETSKALVLRKRIKSSTTRSRTPSSIPSKRKYYNLFEYPEINLEFQLPDSPEKYLLPIRFPILYSKIIKSLSKIKLDEYQLRSR</sequence>
<evidence type="ECO:0000256" key="1">
    <source>
        <dbReference type="PROSITE-ProRule" id="PRU00221"/>
    </source>
</evidence>
<evidence type="ECO:0000256" key="2">
    <source>
        <dbReference type="SAM" id="MobiDB-lite"/>
    </source>
</evidence>
<evidence type="ECO:0000313" key="3">
    <source>
        <dbReference type="EMBL" id="CAF0852544.1"/>
    </source>
</evidence>
<feature type="compositionally biased region" description="Basic and acidic residues" evidence="2">
    <location>
        <begin position="909"/>
        <end position="920"/>
    </location>
</feature>
<dbReference type="Pfam" id="PF00400">
    <property type="entry name" value="WD40"/>
    <property type="match status" value="3"/>
</dbReference>
<dbReference type="InterPro" id="IPR015943">
    <property type="entry name" value="WD40/YVTN_repeat-like_dom_sf"/>
</dbReference>
<dbReference type="Proteomes" id="UP000663879">
    <property type="component" value="Unassembled WGS sequence"/>
</dbReference>
<feature type="region of interest" description="Disordered" evidence="2">
    <location>
        <begin position="890"/>
        <end position="920"/>
    </location>
</feature>
<feature type="repeat" description="WD" evidence="1">
    <location>
        <begin position="228"/>
        <end position="260"/>
    </location>
</feature>
<dbReference type="PROSITE" id="PS50294">
    <property type="entry name" value="WD_REPEATS_REGION"/>
    <property type="match status" value="2"/>
</dbReference>
<gene>
    <name evidence="3" type="ORF">OXX778_LOCUS9023</name>
</gene>
<dbReference type="SUPFAM" id="SSF50978">
    <property type="entry name" value="WD40 repeat-like"/>
    <property type="match status" value="2"/>
</dbReference>
<keyword evidence="1" id="KW-0853">WD repeat</keyword>
<proteinExistence type="predicted"/>
<dbReference type="PANTHER" id="PTHR45532:SF3">
    <property type="match status" value="1"/>
</dbReference>
<dbReference type="PROSITE" id="PS50082">
    <property type="entry name" value="WD_REPEATS_2"/>
    <property type="match status" value="2"/>
</dbReference>
<evidence type="ECO:0000313" key="4">
    <source>
        <dbReference type="Proteomes" id="UP000663879"/>
    </source>
</evidence>
<dbReference type="SMART" id="SM00320">
    <property type="entry name" value="WD40"/>
    <property type="match status" value="4"/>
</dbReference>
<feature type="non-terminal residue" evidence="3">
    <location>
        <position position="1"/>
    </location>
</feature>
<reference evidence="3" key="1">
    <citation type="submission" date="2021-02" db="EMBL/GenBank/DDBJ databases">
        <authorList>
            <person name="Nowell W R."/>
        </authorList>
    </citation>
    <scope>NUCLEOTIDE SEQUENCE</scope>
    <source>
        <strain evidence="3">Ploen Becks lab</strain>
    </source>
</reference>
<keyword evidence="4" id="KW-1185">Reference proteome</keyword>
<dbReference type="Gene3D" id="2.130.10.10">
    <property type="entry name" value="YVTN repeat-like/Quinoprotein amine dehydrogenase"/>
    <property type="match status" value="2"/>
</dbReference>
<accession>A0A813WHY1</accession>